<evidence type="ECO:0000256" key="4">
    <source>
        <dbReference type="ARBA" id="ARBA00022840"/>
    </source>
</evidence>
<proteinExistence type="inferred from homology"/>
<feature type="compositionally biased region" description="Low complexity" evidence="10">
    <location>
        <begin position="848"/>
        <end position="861"/>
    </location>
</feature>
<reference evidence="12 13" key="1">
    <citation type="submission" date="2023-07" db="EMBL/GenBank/DDBJ databases">
        <title>Genomic Encyclopedia of Type Strains, Phase IV (KMG-IV): sequencing the most valuable type-strain genomes for metagenomic binning, comparative biology and taxonomic classification.</title>
        <authorList>
            <person name="Goeker M."/>
        </authorList>
    </citation>
    <scope>NUCLEOTIDE SEQUENCE [LARGE SCALE GENOMIC DNA]</scope>
    <source>
        <strain evidence="12 13">DSM 12751</strain>
    </source>
</reference>
<dbReference type="Gene3D" id="3.40.1170.10">
    <property type="entry name" value="DNA repair protein MutS, domain I"/>
    <property type="match status" value="1"/>
</dbReference>
<dbReference type="NCBIfam" id="NF003810">
    <property type="entry name" value="PRK05399.1"/>
    <property type="match status" value="1"/>
</dbReference>
<keyword evidence="2 7" id="KW-0547">Nucleotide-binding</keyword>
<evidence type="ECO:0000259" key="11">
    <source>
        <dbReference type="PROSITE" id="PS00486"/>
    </source>
</evidence>
<evidence type="ECO:0000256" key="1">
    <source>
        <dbReference type="ARBA" id="ARBA00006271"/>
    </source>
</evidence>
<dbReference type="SUPFAM" id="SSF53150">
    <property type="entry name" value="DNA repair protein MutS, domain II"/>
    <property type="match status" value="1"/>
</dbReference>
<evidence type="ECO:0000313" key="12">
    <source>
        <dbReference type="EMBL" id="MDQ0164820.1"/>
    </source>
</evidence>
<dbReference type="Gene3D" id="3.40.50.300">
    <property type="entry name" value="P-loop containing nucleotide triphosphate hydrolases"/>
    <property type="match status" value="1"/>
</dbReference>
<keyword evidence="5 7" id="KW-0238">DNA-binding</keyword>
<dbReference type="SUPFAM" id="SSF48334">
    <property type="entry name" value="DNA repair protein MutS, domain III"/>
    <property type="match status" value="1"/>
</dbReference>
<keyword evidence="6 7" id="KW-0234">DNA repair</keyword>
<feature type="domain" description="DNA mismatch repair proteins mutS family" evidence="11">
    <location>
        <begin position="704"/>
        <end position="720"/>
    </location>
</feature>
<evidence type="ECO:0000256" key="7">
    <source>
        <dbReference type="HAMAP-Rule" id="MF_00096"/>
    </source>
</evidence>
<keyword evidence="13" id="KW-1185">Reference proteome</keyword>
<dbReference type="SUPFAM" id="SSF55271">
    <property type="entry name" value="DNA repair protein MutS, domain I"/>
    <property type="match status" value="1"/>
</dbReference>
<evidence type="ECO:0000256" key="6">
    <source>
        <dbReference type="ARBA" id="ARBA00023204"/>
    </source>
</evidence>
<dbReference type="Pfam" id="PF00488">
    <property type="entry name" value="MutS_V"/>
    <property type="match status" value="1"/>
</dbReference>
<dbReference type="CDD" id="cd03284">
    <property type="entry name" value="ABC_MutS1"/>
    <property type="match status" value="1"/>
</dbReference>
<dbReference type="InterPro" id="IPR000432">
    <property type="entry name" value="DNA_mismatch_repair_MutS_C"/>
</dbReference>
<keyword evidence="4 7" id="KW-0067">ATP-binding</keyword>
<comment type="function">
    <text evidence="7">This protein is involved in the repair of mismatches in DNA. It is possible that it carries out the mismatch recognition step. This protein has a weak ATPase activity.</text>
</comment>
<dbReference type="Pfam" id="PF05188">
    <property type="entry name" value="MutS_II"/>
    <property type="match status" value="1"/>
</dbReference>
<dbReference type="PROSITE" id="PS00486">
    <property type="entry name" value="DNA_MISMATCH_REPAIR_2"/>
    <property type="match status" value="1"/>
</dbReference>
<comment type="similarity">
    <text evidence="1 7 9">Belongs to the DNA mismatch repair MutS family.</text>
</comment>
<dbReference type="Gene3D" id="3.30.420.110">
    <property type="entry name" value="MutS, connector domain"/>
    <property type="match status" value="1"/>
</dbReference>
<dbReference type="Pfam" id="PF05192">
    <property type="entry name" value="MutS_III"/>
    <property type="match status" value="1"/>
</dbReference>
<evidence type="ECO:0000256" key="10">
    <source>
        <dbReference type="SAM" id="MobiDB-lite"/>
    </source>
</evidence>
<feature type="region of interest" description="Disordered" evidence="10">
    <location>
        <begin position="819"/>
        <end position="876"/>
    </location>
</feature>
<evidence type="ECO:0000256" key="5">
    <source>
        <dbReference type="ARBA" id="ARBA00023125"/>
    </source>
</evidence>
<dbReference type="InterPro" id="IPR007696">
    <property type="entry name" value="DNA_mismatch_repair_MutS_core"/>
</dbReference>
<dbReference type="SUPFAM" id="SSF52540">
    <property type="entry name" value="P-loop containing nucleoside triphosphate hydrolases"/>
    <property type="match status" value="1"/>
</dbReference>
<dbReference type="PANTHER" id="PTHR11361:SF34">
    <property type="entry name" value="DNA MISMATCH REPAIR PROTEIN MSH1, MITOCHONDRIAL"/>
    <property type="match status" value="1"/>
</dbReference>
<evidence type="ECO:0000256" key="2">
    <source>
        <dbReference type="ARBA" id="ARBA00022741"/>
    </source>
</evidence>
<dbReference type="InterPro" id="IPR007861">
    <property type="entry name" value="DNA_mismatch_repair_MutS_clamp"/>
</dbReference>
<dbReference type="InterPro" id="IPR036187">
    <property type="entry name" value="DNA_mismatch_repair_MutS_sf"/>
</dbReference>
<dbReference type="EMBL" id="JAUSTY010000002">
    <property type="protein sequence ID" value="MDQ0164820.1"/>
    <property type="molecule type" value="Genomic_DNA"/>
</dbReference>
<dbReference type="HAMAP" id="MF_00096">
    <property type="entry name" value="MutS"/>
    <property type="match status" value="1"/>
</dbReference>
<dbReference type="InterPro" id="IPR027417">
    <property type="entry name" value="P-loop_NTPase"/>
</dbReference>
<dbReference type="Pfam" id="PF01624">
    <property type="entry name" value="MutS_I"/>
    <property type="match status" value="1"/>
</dbReference>
<feature type="binding site" evidence="7">
    <location>
        <begin position="630"/>
        <end position="637"/>
    </location>
    <ligand>
        <name>ATP</name>
        <dbReference type="ChEBI" id="CHEBI:30616"/>
    </ligand>
</feature>
<comment type="caution">
    <text evidence="12">The sequence shown here is derived from an EMBL/GenBank/DDBJ whole genome shotgun (WGS) entry which is preliminary data.</text>
</comment>
<dbReference type="Proteomes" id="UP001235840">
    <property type="component" value="Unassembled WGS sequence"/>
</dbReference>
<dbReference type="InterPro" id="IPR005748">
    <property type="entry name" value="DNA_mismatch_repair_MutS"/>
</dbReference>
<keyword evidence="3 7" id="KW-0227">DNA damage</keyword>
<evidence type="ECO:0000256" key="9">
    <source>
        <dbReference type="RuleBase" id="RU003756"/>
    </source>
</evidence>
<dbReference type="InterPro" id="IPR045076">
    <property type="entry name" value="MutS"/>
</dbReference>
<name>A0ABT9VW14_9BACI</name>
<dbReference type="NCBIfam" id="TIGR01070">
    <property type="entry name" value="mutS1"/>
    <property type="match status" value="1"/>
</dbReference>
<dbReference type="InterPro" id="IPR036678">
    <property type="entry name" value="MutS_con_dom_sf"/>
</dbReference>
<dbReference type="Pfam" id="PF05190">
    <property type="entry name" value="MutS_IV"/>
    <property type="match status" value="1"/>
</dbReference>
<dbReference type="InterPro" id="IPR017261">
    <property type="entry name" value="DNA_mismatch_repair_MutS/MSH"/>
</dbReference>
<evidence type="ECO:0000256" key="8">
    <source>
        <dbReference type="NCBIfam" id="TIGR01070"/>
    </source>
</evidence>
<organism evidence="12 13">
    <name type="scientific">Caldalkalibacillus horti</name>
    <dbReference type="NCBI Taxonomy" id="77523"/>
    <lineage>
        <taxon>Bacteria</taxon>
        <taxon>Bacillati</taxon>
        <taxon>Bacillota</taxon>
        <taxon>Bacilli</taxon>
        <taxon>Bacillales</taxon>
        <taxon>Bacillaceae</taxon>
        <taxon>Caldalkalibacillus</taxon>
    </lineage>
</organism>
<accession>A0ABT9VW14</accession>
<dbReference type="RefSeq" id="WP_307390998.1">
    <property type="nucleotide sequence ID" value="NZ_BAAADK010000018.1"/>
</dbReference>
<dbReference type="PANTHER" id="PTHR11361">
    <property type="entry name" value="DNA MISMATCH REPAIR PROTEIN MUTS FAMILY MEMBER"/>
    <property type="match status" value="1"/>
</dbReference>
<sequence>MTTTYTPMIQQYLGVKADYPDAFLFFRLGDFYEMFFEDAVLASRELEITLTKRAGGGEDKIPMCGVPYHSASQYIRKLIEKGYKVAICEQVEDPKEAKGVVRREVVQVITPGTLMEDSMLKDRENNFILFLAKHEDRFALVACDLSTGEVSATQASELQTLAEEAQPYNAAEIVLGEGFSTADQQQVKSYCPQSSVGFTAERGQRHAIPISKTDEVTSQKEAEGQVENLLSAIPKQQQTGAIIQCVQLLQSYLEDTQKRSVGHLQPVQLYQTHSFLHLDPSSRRNLELTETIRAQSKKGSLLWLLDETSTAMGGRLIKKWIQRPLMDQKLIDERLDAVQLFLDHALEREELMQLLDEVYDLERLAGRVSYGNVNPRDVVQLRRSLKAVPEITALLNQLPGSYIQEKLSKLDPCTELLELLEGSVLDEPPISVKDGGIFKQGYHEELDRLLEASRNGKQWIADLEATEREKTGIKSLKVGFNKVFGYYIEITRANLHALHDERYERKQTLANAERYITPELKEKEALILEANDRLMVLEYELFVELRLKINQYLLRLQALAEGIAQLDVLGSFARVSEKFQYTRPHFNSDRLLSIEDGRHPVVEKVLGESTFVANDVRMDTEARQILLLTGPNMAGKSTYMRQTALIVVMAQIGCFVSAKRAKLPVFDQIFTRIGAADDLVGGQSTFMVEMMETKRAITKATADSLILLDEIGRGTSTYDGMSLAQAVVEYIQEHVQAKTLFSTHYHELTGLEQQLAGLTNIHVACSEREGRVIFLHKVREGKADRSYGIHVAQLAEMPSTVIRRAQEILSVLEGQNQVASSLDERTDQGWESGSSSENEVRNPEKAMQSSQEKQKQSSQEKPLQTTQEKQKQSSEITAVEQMQFQFGLEGEEQQVLSQLKETNLLTMTPLAALNLLYELQEQLKSSKK</sequence>
<dbReference type="InterPro" id="IPR007695">
    <property type="entry name" value="DNA_mismatch_repair_MutS-lik_N"/>
</dbReference>
<dbReference type="InterPro" id="IPR007860">
    <property type="entry name" value="DNA_mmatch_repair_MutS_con_dom"/>
</dbReference>
<dbReference type="SMART" id="SM00533">
    <property type="entry name" value="MUTSd"/>
    <property type="match status" value="1"/>
</dbReference>
<evidence type="ECO:0000256" key="3">
    <source>
        <dbReference type="ARBA" id="ARBA00022763"/>
    </source>
</evidence>
<protein>
    <recommendedName>
        <fullName evidence="7 8">DNA mismatch repair protein MutS</fullName>
    </recommendedName>
</protein>
<evidence type="ECO:0000313" key="13">
    <source>
        <dbReference type="Proteomes" id="UP001235840"/>
    </source>
</evidence>
<dbReference type="InterPro" id="IPR016151">
    <property type="entry name" value="DNA_mismatch_repair_MutS_N"/>
</dbReference>
<dbReference type="SMART" id="SM00534">
    <property type="entry name" value="MUTSac"/>
    <property type="match status" value="1"/>
</dbReference>
<dbReference type="Gene3D" id="1.10.1420.10">
    <property type="match status" value="2"/>
</dbReference>
<dbReference type="PIRSF" id="PIRSF037677">
    <property type="entry name" value="DNA_mis_repair_Msh6"/>
    <property type="match status" value="1"/>
</dbReference>
<gene>
    <name evidence="7" type="primary">mutS</name>
    <name evidence="12" type="ORF">J2S11_000720</name>
</gene>